<dbReference type="AlphaFoldDB" id="A0A454CS80"/>
<name>A0A454CS80_VIBHA</name>
<comment type="caution">
    <text evidence="1">The sequence shown here is derived from an EMBL/GenBank/DDBJ whole genome shotgun (WGS) entry which is preliminary data.</text>
</comment>
<dbReference type="SUPFAM" id="SSF51735">
    <property type="entry name" value="NAD(P)-binding Rossmann-fold domains"/>
    <property type="match status" value="1"/>
</dbReference>
<dbReference type="Gene3D" id="3.40.50.720">
    <property type="entry name" value="NAD(P)-binding Rossmann-like Domain"/>
    <property type="match status" value="1"/>
</dbReference>
<accession>A0A454CS80</accession>
<dbReference type="Proteomes" id="UP000008367">
    <property type="component" value="Unassembled WGS sequence"/>
</dbReference>
<gene>
    <name evidence="1" type="primary">wbpV</name>
    <name evidence="1" type="ORF">VCHENC02_4918</name>
</gene>
<evidence type="ECO:0000313" key="1">
    <source>
        <dbReference type="EMBL" id="EKM29259.1"/>
    </source>
</evidence>
<protein>
    <submittedName>
        <fullName evidence="1">Putative UDP-glucose 4-epimerase domain protein</fullName>
        <ecNumber evidence="1">5.1.3.2</ecNumber>
    </submittedName>
</protein>
<dbReference type="EMBL" id="AJSR01002168">
    <property type="protein sequence ID" value="EKM29259.1"/>
    <property type="molecule type" value="Genomic_DNA"/>
</dbReference>
<dbReference type="EC" id="5.1.3.2" evidence="1"/>
<dbReference type="InterPro" id="IPR036291">
    <property type="entry name" value="NAD(P)-bd_dom_sf"/>
</dbReference>
<evidence type="ECO:0000313" key="2">
    <source>
        <dbReference type="Proteomes" id="UP000008367"/>
    </source>
</evidence>
<organism evidence="1 2">
    <name type="scientific">Vibrio harveyi</name>
    <name type="common">Beneckea harveyi</name>
    <dbReference type="NCBI Taxonomy" id="669"/>
    <lineage>
        <taxon>Bacteria</taxon>
        <taxon>Pseudomonadati</taxon>
        <taxon>Pseudomonadota</taxon>
        <taxon>Gammaproteobacteria</taxon>
        <taxon>Vibrionales</taxon>
        <taxon>Vibrionaceae</taxon>
        <taxon>Vibrio</taxon>
    </lineage>
</organism>
<keyword evidence="1" id="KW-0413">Isomerase</keyword>
<sequence>MLTKLVAKFSFLPFGLANNRRDFIAVQNLADLLVTCATHPDAGGHTFLASDGETVSIKQFTNAIADGLGKKV</sequence>
<dbReference type="GO" id="GO:0003978">
    <property type="term" value="F:UDP-glucose 4-epimerase activity"/>
    <property type="evidence" value="ECO:0007669"/>
    <property type="project" value="UniProtKB-EC"/>
</dbReference>
<feature type="non-terminal residue" evidence="1">
    <location>
        <position position="72"/>
    </location>
</feature>
<reference evidence="1 2" key="1">
    <citation type="submission" date="2012-10" db="EMBL/GenBank/DDBJ databases">
        <title>Genome sequence of Vibrio Cholerae HENC-02.</title>
        <authorList>
            <person name="Eppinger M."/>
            <person name="Hasan N.A."/>
            <person name="Sengamalay N."/>
            <person name="Hine E."/>
            <person name="Su Q."/>
            <person name="Daugherty S.C."/>
            <person name="Young S."/>
            <person name="Sadzewicz L."/>
            <person name="Tallon L."/>
            <person name="Cebula T.A."/>
            <person name="Ravel J."/>
            <person name="Colwell R.R."/>
        </authorList>
    </citation>
    <scope>NUCLEOTIDE SEQUENCE [LARGE SCALE GENOMIC DNA]</scope>
    <source>
        <strain evidence="1 2">HENC-02</strain>
    </source>
</reference>
<proteinExistence type="predicted"/>